<organism evidence="1 2">
    <name type="scientific">Microscilla marina ATCC 23134</name>
    <dbReference type="NCBI Taxonomy" id="313606"/>
    <lineage>
        <taxon>Bacteria</taxon>
        <taxon>Pseudomonadati</taxon>
        <taxon>Bacteroidota</taxon>
        <taxon>Cytophagia</taxon>
        <taxon>Cytophagales</taxon>
        <taxon>Microscillaceae</taxon>
        <taxon>Microscilla</taxon>
    </lineage>
</organism>
<evidence type="ECO:0000313" key="1">
    <source>
        <dbReference type="EMBL" id="EAY31829.1"/>
    </source>
</evidence>
<protein>
    <submittedName>
        <fullName evidence="1">Lipoprotein, putative</fullName>
    </submittedName>
</protein>
<dbReference type="EMBL" id="AAWS01000001">
    <property type="protein sequence ID" value="EAY31829.1"/>
    <property type="molecule type" value="Genomic_DNA"/>
</dbReference>
<keyword evidence="2" id="KW-1185">Reference proteome</keyword>
<evidence type="ECO:0000313" key="2">
    <source>
        <dbReference type="Proteomes" id="UP000004095"/>
    </source>
</evidence>
<dbReference type="PROSITE" id="PS51257">
    <property type="entry name" value="PROKAR_LIPOPROTEIN"/>
    <property type="match status" value="1"/>
</dbReference>
<name>A1ZC27_MICM2</name>
<accession>A1ZC27</accession>
<keyword evidence="1" id="KW-0449">Lipoprotein</keyword>
<dbReference type="RefSeq" id="WP_002692551.1">
    <property type="nucleotide sequence ID" value="NZ_AAWS01000001.1"/>
</dbReference>
<proteinExistence type="predicted"/>
<reference evidence="1 2" key="1">
    <citation type="submission" date="2007-01" db="EMBL/GenBank/DDBJ databases">
        <authorList>
            <person name="Haygood M."/>
            <person name="Podell S."/>
            <person name="Anderson C."/>
            <person name="Hopkinson B."/>
            <person name="Roe K."/>
            <person name="Barbeau K."/>
            <person name="Gaasterland T."/>
            <person name="Ferriera S."/>
            <person name="Johnson J."/>
            <person name="Kravitz S."/>
            <person name="Beeson K."/>
            <person name="Sutton G."/>
            <person name="Rogers Y.-H."/>
            <person name="Friedman R."/>
            <person name="Frazier M."/>
            <person name="Venter J.C."/>
        </authorList>
    </citation>
    <scope>NUCLEOTIDE SEQUENCE [LARGE SCALE GENOMIC DNA]</scope>
    <source>
        <strain evidence="1 2">ATCC 23134</strain>
    </source>
</reference>
<dbReference type="Proteomes" id="UP000004095">
    <property type="component" value="Unassembled WGS sequence"/>
</dbReference>
<comment type="caution">
    <text evidence="1">The sequence shown here is derived from an EMBL/GenBank/DDBJ whole genome shotgun (WGS) entry which is preliminary data.</text>
</comment>
<dbReference type="AlphaFoldDB" id="A1ZC27"/>
<gene>
    <name evidence="1" type="ORF">M23134_01858</name>
</gene>
<sequence length="206" mass="23962">MASKQFFSRITSCVSILSIIFSCNTRQNQPRNTLVELKWQKNVLLLREFIKKIGISTENQEKINLAGYNRYGKLSIINNSNCRVLIRPFKHNYLNLLQTYYFSDGTGITNLEEPTSFFFAPNSLQVIHPSDSLQSFIMFKTHARKNESANTLTLVDSVSNTFRYFIKYTDIGSRKDSMFIVKLMLKRRGTAYQMSSKIYSRTVYPR</sequence>